<name>A0A813M0Q2_POLGL</name>
<dbReference type="GO" id="GO:0097602">
    <property type="term" value="F:cullin family protein binding"/>
    <property type="evidence" value="ECO:0007669"/>
    <property type="project" value="TreeGrafter"/>
</dbReference>
<reference evidence="3" key="1">
    <citation type="submission" date="2021-02" db="EMBL/GenBank/DDBJ databases">
        <authorList>
            <person name="Dougan E. K."/>
            <person name="Rhodes N."/>
            <person name="Thang M."/>
            <person name="Chan C."/>
        </authorList>
    </citation>
    <scope>NUCLEOTIDE SEQUENCE</scope>
</reference>
<feature type="domain" description="DCUN1" evidence="2">
    <location>
        <begin position="1"/>
        <end position="118"/>
    </location>
</feature>
<dbReference type="EMBL" id="CAJNNW010037600">
    <property type="protein sequence ID" value="CAE8743139.1"/>
    <property type="molecule type" value="Genomic_DNA"/>
</dbReference>
<dbReference type="GO" id="GO:0000151">
    <property type="term" value="C:ubiquitin ligase complex"/>
    <property type="evidence" value="ECO:0007669"/>
    <property type="project" value="TreeGrafter"/>
</dbReference>
<evidence type="ECO:0000313" key="4">
    <source>
        <dbReference type="Proteomes" id="UP000626109"/>
    </source>
</evidence>
<gene>
    <name evidence="3" type="ORF">PGLA2088_LOCUS51262</name>
</gene>
<protein>
    <recommendedName>
        <fullName evidence="1">Defective in cullin neddylation protein</fullName>
    </recommendedName>
</protein>
<dbReference type="Pfam" id="PF03556">
    <property type="entry name" value="Cullin_binding"/>
    <property type="match status" value="1"/>
</dbReference>
<organism evidence="3 4">
    <name type="scientific">Polarella glacialis</name>
    <name type="common">Dinoflagellate</name>
    <dbReference type="NCBI Taxonomy" id="89957"/>
    <lineage>
        <taxon>Eukaryota</taxon>
        <taxon>Sar</taxon>
        <taxon>Alveolata</taxon>
        <taxon>Dinophyceae</taxon>
        <taxon>Suessiales</taxon>
        <taxon>Suessiaceae</taxon>
        <taxon>Polarella</taxon>
    </lineage>
</organism>
<dbReference type="Proteomes" id="UP000626109">
    <property type="component" value="Unassembled WGS sequence"/>
</dbReference>
<dbReference type="InterPro" id="IPR014764">
    <property type="entry name" value="DCN-prot"/>
</dbReference>
<dbReference type="InterPro" id="IPR042460">
    <property type="entry name" value="DCN1-like_PONY"/>
</dbReference>
<accession>A0A813M0Q2</accession>
<dbReference type="PROSITE" id="PS51229">
    <property type="entry name" value="DCUN1"/>
    <property type="match status" value="1"/>
</dbReference>
<comment type="caution">
    <text evidence="3">The sequence shown here is derived from an EMBL/GenBank/DDBJ whole genome shotgun (WGS) entry which is preliminary data.</text>
</comment>
<dbReference type="AlphaFoldDB" id="A0A813M0Q2"/>
<comment type="function">
    <text evidence="1">Neddylation of cullins play an essential role in the regulation of SCF-type complexes activity.</text>
</comment>
<feature type="non-terminal residue" evidence="3">
    <location>
        <position position="123"/>
    </location>
</feature>
<evidence type="ECO:0000259" key="2">
    <source>
        <dbReference type="PROSITE" id="PS51229"/>
    </source>
</evidence>
<evidence type="ECO:0000256" key="1">
    <source>
        <dbReference type="RuleBase" id="RU410713"/>
    </source>
</evidence>
<evidence type="ECO:0000313" key="3">
    <source>
        <dbReference type="EMBL" id="CAE8743139.1"/>
    </source>
</evidence>
<dbReference type="GO" id="GO:0031624">
    <property type="term" value="F:ubiquitin conjugating enzyme binding"/>
    <property type="evidence" value="ECO:0007669"/>
    <property type="project" value="TreeGrafter"/>
</dbReference>
<dbReference type="PANTHER" id="PTHR12281:SF31">
    <property type="entry name" value="DCN1-LIKE PROTEIN 3"/>
    <property type="match status" value="1"/>
</dbReference>
<dbReference type="GO" id="GO:0045116">
    <property type="term" value="P:protein neddylation"/>
    <property type="evidence" value="ECO:0007669"/>
    <property type="project" value="TreeGrafter"/>
</dbReference>
<dbReference type="InterPro" id="IPR005176">
    <property type="entry name" value="PONY_dom"/>
</dbReference>
<dbReference type="PANTHER" id="PTHR12281">
    <property type="entry name" value="RP42 RELATED"/>
    <property type="match status" value="1"/>
</dbReference>
<dbReference type="Gene3D" id="1.10.238.200">
    <property type="entry name" value="Cullin, PONY binding domain"/>
    <property type="match status" value="1"/>
</dbReference>
<dbReference type="GO" id="GO:0032182">
    <property type="term" value="F:ubiquitin-like protein binding"/>
    <property type="evidence" value="ECO:0007669"/>
    <property type="project" value="TreeGrafter"/>
</dbReference>
<sequence>VDSLNDLRNKMPELRESVLSGRSLPEVYAYTFGVALEPPCKVLPLDEATQYWALLLPSWPLREEFCEWASRQMKGKSVNKDLWIMLLKLAIEVPADLSGYDDNPAWPVVIDEFVEHHRAQKGL</sequence>
<proteinExistence type="predicted"/>